<evidence type="ECO:0000313" key="5">
    <source>
        <dbReference type="EMBL" id="CEP09436.1"/>
    </source>
</evidence>
<keyword evidence="6" id="KW-1185">Reference proteome</keyword>
<protein>
    <submittedName>
        <fullName evidence="5">Uncharacterized protein</fullName>
    </submittedName>
</protein>
<keyword evidence="3" id="KW-0274">FAD</keyword>
<evidence type="ECO:0000313" key="6">
    <source>
        <dbReference type="Proteomes" id="UP000054107"/>
    </source>
</evidence>
<evidence type="ECO:0000256" key="1">
    <source>
        <dbReference type="ARBA" id="ARBA00010139"/>
    </source>
</evidence>
<gene>
    <name evidence="5" type="primary">PARPA_02930.1 scaffold 5990</name>
</gene>
<dbReference type="EMBL" id="LN721622">
    <property type="protein sequence ID" value="CEP09436.1"/>
    <property type="molecule type" value="Genomic_DNA"/>
</dbReference>
<evidence type="ECO:0000256" key="4">
    <source>
        <dbReference type="ARBA" id="ARBA00023002"/>
    </source>
</evidence>
<dbReference type="PANTHER" id="PTHR42877">
    <property type="entry name" value="L-ORNITHINE N(5)-MONOOXYGENASE-RELATED"/>
    <property type="match status" value="1"/>
</dbReference>
<keyword evidence="4" id="KW-0560">Oxidoreductase</keyword>
<dbReference type="GO" id="GO:0050660">
    <property type="term" value="F:flavin adenine dinucleotide binding"/>
    <property type="evidence" value="ECO:0007669"/>
    <property type="project" value="InterPro"/>
</dbReference>
<dbReference type="STRING" id="35722.A0A0B7MTU7"/>
<name>A0A0B7MTU7_9FUNG</name>
<accession>A0A0B7MTU7</accession>
<evidence type="ECO:0000256" key="2">
    <source>
        <dbReference type="ARBA" id="ARBA00022630"/>
    </source>
</evidence>
<dbReference type="InterPro" id="IPR020946">
    <property type="entry name" value="Flavin_mOase-like"/>
</dbReference>
<evidence type="ECO:0000256" key="3">
    <source>
        <dbReference type="ARBA" id="ARBA00022827"/>
    </source>
</evidence>
<reference evidence="5 6" key="1">
    <citation type="submission" date="2014-09" db="EMBL/GenBank/DDBJ databases">
        <authorList>
            <person name="Ellenberger Sabrina"/>
        </authorList>
    </citation>
    <scope>NUCLEOTIDE SEQUENCE [LARGE SCALE GENOMIC DNA]</scope>
    <source>
        <strain evidence="5 6">CBS 412.66</strain>
    </source>
</reference>
<dbReference type="GO" id="GO:0004499">
    <property type="term" value="F:N,N-dimethylaniline monooxygenase activity"/>
    <property type="evidence" value="ECO:0007669"/>
    <property type="project" value="InterPro"/>
</dbReference>
<dbReference type="Gene3D" id="3.50.50.60">
    <property type="entry name" value="FAD/NAD(P)-binding domain"/>
    <property type="match status" value="3"/>
</dbReference>
<proteinExistence type="inferred from homology"/>
<dbReference type="AlphaFoldDB" id="A0A0B7MTU7"/>
<dbReference type="Pfam" id="PF00743">
    <property type="entry name" value="FMO-like"/>
    <property type="match status" value="1"/>
</dbReference>
<dbReference type="GO" id="GO:0050661">
    <property type="term" value="F:NADP binding"/>
    <property type="evidence" value="ECO:0007669"/>
    <property type="project" value="InterPro"/>
</dbReference>
<dbReference type="SUPFAM" id="SSF51905">
    <property type="entry name" value="FAD/NAD(P)-binding domain"/>
    <property type="match status" value="1"/>
</dbReference>
<sequence length="501" mass="57059">MNQTQTTVAVIGTGFSGLCAAIQVKKQLGIKAQLYEISADVGGTWHDNTYPGCACDIPSPLYSFSFELNPDWSHHYSPQHEIYEYLRKVARKHGIYEQTKFKTEVIRIQWIQEKQLWKLDSRSTEVNRPQPIVTEYFNYVFAGLGPLRIPNIPPQFEGFTGKVVHTALWDSSVDFTDKYVAVVGSGASAIQAIPELRKVAKHLTSYQRTPAWIAPRDQFAYSRITKFLLKHVPFLMRIFRNTIFFQHELYYAAFGFHGTFISRAVHRIFEKLTAFRLKRAGRADLIPVLTPTFPPGCKRIAKSENYLEALAKPNVTVVPRAVKDSRGDILIDTKGDTQQVDVLVLATGFNVEGFLGNLEIYGRDNLSLRDKWEKNYPDTYKGASIHGFPNFFLLLGAGVGLGHNSVVTIIECQVQYAIRCIKHAIKKNLVALEPKLTAQDVYTANLKRQFMGTVWKSGCSSWYLNRDGDVYGLWPSTVTNFWWQTLNPEFKNFIEYKKKSD</sequence>
<dbReference type="InterPro" id="IPR051209">
    <property type="entry name" value="FAD-bind_Monooxygenase_sf"/>
</dbReference>
<dbReference type="PRINTS" id="PR00469">
    <property type="entry name" value="PNDRDTASEII"/>
</dbReference>
<dbReference type="PANTHER" id="PTHR42877:SF4">
    <property type="entry name" value="FAD_NAD(P)-BINDING DOMAIN-CONTAINING PROTEIN-RELATED"/>
    <property type="match status" value="1"/>
</dbReference>
<comment type="similarity">
    <text evidence="1">Belongs to the FAD-binding monooxygenase family.</text>
</comment>
<keyword evidence="2" id="KW-0285">Flavoprotein</keyword>
<dbReference type="OrthoDB" id="74360at2759"/>
<dbReference type="InterPro" id="IPR036188">
    <property type="entry name" value="FAD/NAD-bd_sf"/>
</dbReference>
<dbReference type="Proteomes" id="UP000054107">
    <property type="component" value="Unassembled WGS sequence"/>
</dbReference>
<organism evidence="5 6">
    <name type="scientific">Parasitella parasitica</name>
    <dbReference type="NCBI Taxonomy" id="35722"/>
    <lineage>
        <taxon>Eukaryota</taxon>
        <taxon>Fungi</taxon>
        <taxon>Fungi incertae sedis</taxon>
        <taxon>Mucoromycota</taxon>
        <taxon>Mucoromycotina</taxon>
        <taxon>Mucoromycetes</taxon>
        <taxon>Mucorales</taxon>
        <taxon>Mucorineae</taxon>
        <taxon>Mucoraceae</taxon>
        <taxon>Parasitella</taxon>
    </lineage>
</organism>